<proteinExistence type="predicted"/>
<evidence type="ECO:0000313" key="4">
    <source>
        <dbReference type="EMBL" id="PFG35593.1"/>
    </source>
</evidence>
<dbReference type="RefSeq" id="WP_245854543.1">
    <property type="nucleotide sequence ID" value="NZ_PDJH01000001.1"/>
</dbReference>
<dbReference type="PANTHER" id="PTHR43877:SF2">
    <property type="entry name" value="AMINOALKYLPHOSPHONATE N-ACETYLTRANSFERASE-RELATED"/>
    <property type="match status" value="1"/>
</dbReference>
<dbReference type="PROSITE" id="PS51186">
    <property type="entry name" value="GNAT"/>
    <property type="match status" value="1"/>
</dbReference>
<name>A0A2A9E9U7_9MICO</name>
<dbReference type="Pfam" id="PF00583">
    <property type="entry name" value="Acetyltransf_1"/>
    <property type="match status" value="1"/>
</dbReference>
<dbReference type="InterPro" id="IPR000182">
    <property type="entry name" value="GNAT_dom"/>
</dbReference>
<dbReference type="InterPro" id="IPR050832">
    <property type="entry name" value="Bact_Acetyltransf"/>
</dbReference>
<evidence type="ECO:0000259" key="3">
    <source>
        <dbReference type="PROSITE" id="PS51186"/>
    </source>
</evidence>
<sequence>MTTIEVVDPSSPVAAQIVRAYMADVASRYYGRPATTAEIDKALLDEPFDDLAGPSGVLLVALRDGEPVACAGARFVDDTAELTKVFTTASARGSGLARRLVATLEQMFAERGLRTVRLDTRSDLVEACALYESIGYRRVEPFNDEPYSDRWYAKRLTH</sequence>
<dbReference type="SUPFAM" id="SSF55729">
    <property type="entry name" value="Acyl-CoA N-acyltransferases (Nat)"/>
    <property type="match status" value="1"/>
</dbReference>
<protein>
    <submittedName>
        <fullName evidence="4">Acetyltransferase (GNAT) family protein</fullName>
    </submittedName>
</protein>
<keyword evidence="1 4" id="KW-0808">Transferase</keyword>
<feature type="domain" description="N-acetyltransferase" evidence="3">
    <location>
        <begin position="15"/>
        <end position="157"/>
    </location>
</feature>
<dbReference type="EMBL" id="PDJH01000001">
    <property type="protein sequence ID" value="PFG35593.1"/>
    <property type="molecule type" value="Genomic_DNA"/>
</dbReference>
<evidence type="ECO:0000313" key="5">
    <source>
        <dbReference type="Proteomes" id="UP000221394"/>
    </source>
</evidence>
<keyword evidence="5" id="KW-1185">Reference proteome</keyword>
<dbReference type="GO" id="GO:0016747">
    <property type="term" value="F:acyltransferase activity, transferring groups other than amino-acyl groups"/>
    <property type="evidence" value="ECO:0007669"/>
    <property type="project" value="InterPro"/>
</dbReference>
<dbReference type="InterPro" id="IPR016181">
    <property type="entry name" value="Acyl_CoA_acyltransferase"/>
</dbReference>
<reference evidence="4 5" key="1">
    <citation type="submission" date="2017-10" db="EMBL/GenBank/DDBJ databases">
        <title>Sequencing the genomes of 1000 actinobacteria strains.</title>
        <authorList>
            <person name="Klenk H.-P."/>
        </authorList>
    </citation>
    <scope>NUCLEOTIDE SEQUENCE [LARGE SCALE GENOMIC DNA]</scope>
    <source>
        <strain evidence="4 5">DSM 21574</strain>
    </source>
</reference>
<keyword evidence="2" id="KW-0012">Acyltransferase</keyword>
<evidence type="ECO:0000256" key="2">
    <source>
        <dbReference type="ARBA" id="ARBA00023315"/>
    </source>
</evidence>
<gene>
    <name evidence="4" type="ORF">ATL41_0288</name>
</gene>
<dbReference type="PANTHER" id="PTHR43877">
    <property type="entry name" value="AMINOALKYLPHOSPHONATE N-ACETYLTRANSFERASE-RELATED-RELATED"/>
    <property type="match status" value="1"/>
</dbReference>
<dbReference type="AlphaFoldDB" id="A0A2A9E9U7"/>
<accession>A0A2A9E9U7</accession>
<dbReference type="Proteomes" id="UP000221394">
    <property type="component" value="Unassembled WGS sequence"/>
</dbReference>
<dbReference type="Gene3D" id="3.40.630.30">
    <property type="match status" value="1"/>
</dbReference>
<evidence type="ECO:0000256" key="1">
    <source>
        <dbReference type="ARBA" id="ARBA00022679"/>
    </source>
</evidence>
<comment type="caution">
    <text evidence="4">The sequence shown here is derived from an EMBL/GenBank/DDBJ whole genome shotgun (WGS) entry which is preliminary data.</text>
</comment>
<dbReference type="CDD" id="cd04301">
    <property type="entry name" value="NAT_SF"/>
    <property type="match status" value="1"/>
</dbReference>
<organism evidence="4 5">
    <name type="scientific">Flavimobilis soli</name>
    <dbReference type="NCBI Taxonomy" id="442709"/>
    <lineage>
        <taxon>Bacteria</taxon>
        <taxon>Bacillati</taxon>
        <taxon>Actinomycetota</taxon>
        <taxon>Actinomycetes</taxon>
        <taxon>Micrococcales</taxon>
        <taxon>Jonesiaceae</taxon>
        <taxon>Flavimobilis</taxon>
    </lineage>
</organism>